<protein>
    <recommendedName>
        <fullName evidence="4">Phage tail fiber protein</fullName>
    </recommendedName>
</protein>
<dbReference type="AlphaFoldDB" id="A0A388TDT8"/>
<dbReference type="SUPFAM" id="SSF88874">
    <property type="entry name" value="Receptor-binding domain of short tail fibre protein gp12"/>
    <property type="match status" value="1"/>
</dbReference>
<name>A0A388TDT8_TERA1</name>
<comment type="caution">
    <text evidence="2">The sequence shown here is derived from an EMBL/GenBank/DDBJ whole genome shotgun (WGS) entry which is preliminary data.</text>
</comment>
<evidence type="ECO:0000313" key="3">
    <source>
        <dbReference type="Proteomes" id="UP000269352"/>
    </source>
</evidence>
<feature type="non-terminal residue" evidence="2">
    <location>
        <position position="293"/>
    </location>
</feature>
<keyword evidence="3" id="KW-1185">Reference proteome</keyword>
<feature type="region of interest" description="Disordered" evidence="1">
    <location>
        <begin position="156"/>
        <end position="203"/>
    </location>
</feature>
<gene>
    <name evidence="2" type="ORF">NO1_1872</name>
</gene>
<evidence type="ECO:0000313" key="2">
    <source>
        <dbReference type="EMBL" id="GBR74747.1"/>
    </source>
</evidence>
<evidence type="ECO:0008006" key="4">
    <source>
        <dbReference type="Google" id="ProtNLM"/>
    </source>
</evidence>
<feature type="compositionally biased region" description="Low complexity" evidence="1">
    <location>
        <begin position="156"/>
        <end position="188"/>
    </location>
</feature>
<dbReference type="Proteomes" id="UP000269352">
    <property type="component" value="Unassembled WGS sequence"/>
</dbReference>
<proteinExistence type="predicted"/>
<feature type="compositionally biased region" description="Gly residues" evidence="1">
    <location>
        <begin position="272"/>
        <end position="287"/>
    </location>
</feature>
<accession>A0A388TDT8</accession>
<sequence>MYVLKLGNKPKGGIYMTRTLYAEVKSGERLVATDITDLTFFPKGTILTFSSEAYNTTSAAFKTIWKICDGTNNTPNLVGRFLRGGSSSDFTTGGGADSRNVTITSANLPAHTHGVGTLAMSALSATELPVSGLTASGLSISGQSISGLSISDLSVDSSGAHTHSGAGTTNAGSGGHTHSVSGSTNSTSKDLTGEFNPSNYQSNTNATDVFTSWENQSREGTDSSSGVRIKMDVNHSHGITGSTSENGGTHAHDVNVSIPEGGSHSHTISGGTISGGTIGGSITGGTVSGSISA</sequence>
<reference evidence="2 3" key="1">
    <citation type="journal article" date="2019" name="ISME J.">
        <title>Genome analyses of uncultured TG2/ZB3 bacteria in 'Margulisbacteria' specifically attached to ectosymbiotic spirochetes of protists in the termite gut.</title>
        <authorList>
            <person name="Utami Y.D."/>
            <person name="Kuwahara H."/>
            <person name="Igai K."/>
            <person name="Murakami T."/>
            <person name="Sugaya K."/>
            <person name="Morikawa T."/>
            <person name="Nagura Y."/>
            <person name="Yuki M."/>
            <person name="Deevong P."/>
            <person name="Inoue T."/>
            <person name="Kihara K."/>
            <person name="Lo N."/>
            <person name="Yamada A."/>
            <person name="Ohkuma M."/>
            <person name="Hongoh Y."/>
        </authorList>
    </citation>
    <scope>NUCLEOTIDE SEQUENCE [LARGE SCALE GENOMIC DNA]</scope>
    <source>
        <strain evidence="2">NkOx7-01</strain>
    </source>
</reference>
<feature type="compositionally biased region" description="Low complexity" evidence="1">
    <location>
        <begin position="261"/>
        <end position="271"/>
    </location>
</feature>
<feature type="region of interest" description="Disordered" evidence="1">
    <location>
        <begin position="258"/>
        <end position="293"/>
    </location>
</feature>
<dbReference type="EMBL" id="BGZN01000077">
    <property type="protein sequence ID" value="GBR74747.1"/>
    <property type="molecule type" value="Genomic_DNA"/>
</dbReference>
<organism evidence="2 3">
    <name type="scientific">Termititenax aidoneus</name>
    <dbReference type="NCBI Taxonomy" id="2218524"/>
    <lineage>
        <taxon>Bacteria</taxon>
        <taxon>Bacillati</taxon>
        <taxon>Candidatus Margulisiibacteriota</taxon>
        <taxon>Candidatus Termititenacia</taxon>
        <taxon>Candidatus Termititenacales</taxon>
        <taxon>Candidatus Termititenacaceae</taxon>
        <taxon>Candidatus Termititenax</taxon>
    </lineage>
</organism>
<evidence type="ECO:0000256" key="1">
    <source>
        <dbReference type="SAM" id="MobiDB-lite"/>
    </source>
</evidence>